<dbReference type="UniPathway" id="UPA00028">
    <property type="reaction ID" value="UER00004"/>
</dbReference>
<keyword evidence="5 10" id="KW-0566">Pantothenate biosynthesis</keyword>
<evidence type="ECO:0000256" key="7">
    <source>
        <dbReference type="ARBA" id="ARBA00023002"/>
    </source>
</evidence>
<dbReference type="Gene3D" id="1.10.1040.10">
    <property type="entry name" value="N-(1-d-carboxylethyl)-l-norvaline Dehydrogenase, domain 2"/>
    <property type="match status" value="1"/>
</dbReference>
<keyword evidence="14" id="KW-1185">Reference proteome</keyword>
<sequence>MKITLVGAGAIGSLWAGALARQGHAIHLWRRQTDTAFTLQWQGLDAPDTDTFTFCCNQPERLTSSDVILITVKAFQVLEAIQSIAPWLRTATPVIVMHNGMGTENEVLQLLPDNPVLYATTSQAALRVDHQSVRHTGVGPTWLGAVNRAGEQWQSLAGVLNTALAPCQWHEDIHAPQWQKLAINCAINPLTAIHQCRNGYLAAPDFTAELTDICREVAAVMTAAGHTTSSEELVQRTLTVIQATAANYSSMQQDVANQRPTEIDAITGFLIEQAHHFQLATPANFALWQQIKHLEQNYG</sequence>
<evidence type="ECO:0000256" key="3">
    <source>
        <dbReference type="ARBA" id="ARBA00013014"/>
    </source>
</evidence>
<evidence type="ECO:0000256" key="1">
    <source>
        <dbReference type="ARBA" id="ARBA00004994"/>
    </source>
</evidence>
<dbReference type="InterPro" id="IPR050838">
    <property type="entry name" value="Ketopantoate_reductase"/>
</dbReference>
<dbReference type="GO" id="GO:0005737">
    <property type="term" value="C:cytoplasm"/>
    <property type="evidence" value="ECO:0007669"/>
    <property type="project" value="TreeGrafter"/>
</dbReference>
<comment type="function">
    <text evidence="10">Catalyzes the NADPH-dependent reduction of ketopantoate into pantoic acid.</text>
</comment>
<dbReference type="EMBL" id="JWYV01000014">
    <property type="protein sequence ID" value="KKC98965.1"/>
    <property type="molecule type" value="Genomic_DNA"/>
</dbReference>
<protein>
    <recommendedName>
        <fullName evidence="4 10">2-dehydropantoate 2-reductase</fullName>
        <ecNumber evidence="3 10">1.1.1.169</ecNumber>
    </recommendedName>
    <alternativeName>
        <fullName evidence="8 10">Ketopantoate reductase</fullName>
    </alternativeName>
</protein>
<dbReference type="Pfam" id="PF02558">
    <property type="entry name" value="ApbA"/>
    <property type="match status" value="1"/>
</dbReference>
<dbReference type="SUPFAM" id="SSF51735">
    <property type="entry name" value="NAD(P)-binding Rossmann-fold domains"/>
    <property type="match status" value="1"/>
</dbReference>
<comment type="caution">
    <text evidence="13">The sequence shown here is derived from an EMBL/GenBank/DDBJ whole genome shotgun (WGS) entry which is preliminary data.</text>
</comment>
<dbReference type="GO" id="GO:0050661">
    <property type="term" value="F:NADP binding"/>
    <property type="evidence" value="ECO:0007669"/>
    <property type="project" value="TreeGrafter"/>
</dbReference>
<evidence type="ECO:0000259" key="12">
    <source>
        <dbReference type="Pfam" id="PF08546"/>
    </source>
</evidence>
<evidence type="ECO:0000256" key="5">
    <source>
        <dbReference type="ARBA" id="ARBA00022655"/>
    </source>
</evidence>
<dbReference type="Pfam" id="PF08546">
    <property type="entry name" value="ApbA_C"/>
    <property type="match status" value="1"/>
</dbReference>
<gene>
    <name evidence="13" type="ORF">KY46_15285</name>
</gene>
<keyword evidence="7 10" id="KW-0560">Oxidoreductase</keyword>
<name>A0A0F5V9W1_9GAMM</name>
<keyword evidence="6 10" id="KW-0521">NADP</keyword>
<evidence type="ECO:0000256" key="2">
    <source>
        <dbReference type="ARBA" id="ARBA00007870"/>
    </source>
</evidence>
<evidence type="ECO:0000256" key="10">
    <source>
        <dbReference type="RuleBase" id="RU362068"/>
    </source>
</evidence>
<dbReference type="STRING" id="265726.KY46_15285"/>
<dbReference type="GO" id="GO:0015940">
    <property type="term" value="P:pantothenate biosynthetic process"/>
    <property type="evidence" value="ECO:0007669"/>
    <property type="project" value="UniProtKB-UniPathway"/>
</dbReference>
<accession>A0A0F5V9W1</accession>
<comment type="catalytic activity">
    <reaction evidence="9 10">
        <text>(R)-pantoate + NADP(+) = 2-dehydropantoate + NADPH + H(+)</text>
        <dbReference type="Rhea" id="RHEA:16233"/>
        <dbReference type="ChEBI" id="CHEBI:11561"/>
        <dbReference type="ChEBI" id="CHEBI:15378"/>
        <dbReference type="ChEBI" id="CHEBI:15980"/>
        <dbReference type="ChEBI" id="CHEBI:57783"/>
        <dbReference type="ChEBI" id="CHEBI:58349"/>
        <dbReference type="EC" id="1.1.1.169"/>
    </reaction>
</comment>
<dbReference type="InterPro" id="IPR008927">
    <property type="entry name" value="6-PGluconate_DH-like_C_sf"/>
</dbReference>
<dbReference type="NCBIfam" id="NF005087">
    <property type="entry name" value="PRK06522.1-1"/>
    <property type="match status" value="1"/>
</dbReference>
<dbReference type="PATRIC" id="fig|265726.11.peg.1322"/>
<proteinExistence type="inferred from homology"/>
<dbReference type="PANTHER" id="PTHR43765">
    <property type="entry name" value="2-DEHYDROPANTOATE 2-REDUCTASE-RELATED"/>
    <property type="match status" value="1"/>
</dbReference>
<comment type="pathway">
    <text evidence="1 10">Cofactor biosynthesis; (R)-pantothenate biosynthesis; (R)-pantoate from 3-methyl-2-oxobutanoate: step 2/2.</text>
</comment>
<organism evidence="13 14">
    <name type="scientific">Photobacterium halotolerans</name>
    <dbReference type="NCBI Taxonomy" id="265726"/>
    <lineage>
        <taxon>Bacteria</taxon>
        <taxon>Pseudomonadati</taxon>
        <taxon>Pseudomonadota</taxon>
        <taxon>Gammaproteobacteria</taxon>
        <taxon>Vibrionales</taxon>
        <taxon>Vibrionaceae</taxon>
        <taxon>Photobacterium</taxon>
    </lineage>
</organism>
<dbReference type="InterPro" id="IPR003710">
    <property type="entry name" value="ApbA"/>
</dbReference>
<dbReference type="RefSeq" id="WP_046221507.1">
    <property type="nucleotide sequence ID" value="NZ_JWYV01000014.1"/>
</dbReference>
<comment type="similarity">
    <text evidence="2 10">Belongs to the ketopantoate reductase family.</text>
</comment>
<evidence type="ECO:0000256" key="9">
    <source>
        <dbReference type="ARBA" id="ARBA00048793"/>
    </source>
</evidence>
<dbReference type="InterPro" id="IPR013332">
    <property type="entry name" value="KPR_N"/>
</dbReference>
<dbReference type="NCBIfam" id="TIGR00745">
    <property type="entry name" value="apbA_panE"/>
    <property type="match status" value="1"/>
</dbReference>
<evidence type="ECO:0000256" key="6">
    <source>
        <dbReference type="ARBA" id="ARBA00022857"/>
    </source>
</evidence>
<evidence type="ECO:0000313" key="13">
    <source>
        <dbReference type="EMBL" id="KKC98965.1"/>
    </source>
</evidence>
<dbReference type="EC" id="1.1.1.169" evidence="3 10"/>
<dbReference type="SUPFAM" id="SSF48179">
    <property type="entry name" value="6-phosphogluconate dehydrogenase C-terminal domain-like"/>
    <property type="match status" value="1"/>
</dbReference>
<evidence type="ECO:0000313" key="14">
    <source>
        <dbReference type="Proteomes" id="UP000033633"/>
    </source>
</evidence>
<dbReference type="Gene3D" id="3.40.50.720">
    <property type="entry name" value="NAD(P)-binding Rossmann-like Domain"/>
    <property type="match status" value="1"/>
</dbReference>
<dbReference type="FunFam" id="1.10.1040.10:FF:000017">
    <property type="entry name" value="2-dehydropantoate 2-reductase"/>
    <property type="match status" value="1"/>
</dbReference>
<reference evidence="13 14" key="1">
    <citation type="submission" date="2014-12" db="EMBL/GenBank/DDBJ databases">
        <title>Mercury Reductase activity and rhizosphere competence traits in the genome of root associated Photobacterium halotolerans MELD1.</title>
        <authorList>
            <person name="Mathew D.C."/>
            <person name="Huang C.-C."/>
        </authorList>
    </citation>
    <scope>NUCLEOTIDE SEQUENCE [LARGE SCALE GENOMIC DNA]</scope>
    <source>
        <strain evidence="13 14">MELD1</strain>
    </source>
</reference>
<evidence type="ECO:0000259" key="11">
    <source>
        <dbReference type="Pfam" id="PF02558"/>
    </source>
</evidence>
<dbReference type="OrthoDB" id="6530772at2"/>
<dbReference type="InterPro" id="IPR013752">
    <property type="entry name" value="KPA_reductase"/>
</dbReference>
<dbReference type="AlphaFoldDB" id="A0A0F5V9W1"/>
<feature type="domain" description="Ketopantoate reductase C-terminal" evidence="12">
    <location>
        <begin position="172"/>
        <end position="295"/>
    </location>
</feature>
<dbReference type="Proteomes" id="UP000033633">
    <property type="component" value="Unassembled WGS sequence"/>
</dbReference>
<dbReference type="GO" id="GO:0008677">
    <property type="term" value="F:2-dehydropantoate 2-reductase activity"/>
    <property type="evidence" value="ECO:0007669"/>
    <property type="project" value="UniProtKB-EC"/>
</dbReference>
<evidence type="ECO:0000256" key="8">
    <source>
        <dbReference type="ARBA" id="ARBA00032024"/>
    </source>
</evidence>
<dbReference type="InterPro" id="IPR036291">
    <property type="entry name" value="NAD(P)-bd_dom_sf"/>
</dbReference>
<evidence type="ECO:0000256" key="4">
    <source>
        <dbReference type="ARBA" id="ARBA00019465"/>
    </source>
</evidence>
<feature type="domain" description="Ketopantoate reductase N-terminal" evidence="11">
    <location>
        <begin position="3"/>
        <end position="147"/>
    </location>
</feature>
<dbReference type="PANTHER" id="PTHR43765:SF2">
    <property type="entry name" value="2-DEHYDROPANTOATE 2-REDUCTASE"/>
    <property type="match status" value="1"/>
</dbReference>
<dbReference type="InterPro" id="IPR013328">
    <property type="entry name" value="6PGD_dom2"/>
</dbReference>